<feature type="region of interest" description="Disordered" evidence="7">
    <location>
        <begin position="207"/>
        <end position="329"/>
    </location>
</feature>
<evidence type="ECO:0000256" key="6">
    <source>
        <dbReference type="RuleBase" id="RU367089"/>
    </source>
</evidence>
<dbReference type="InterPro" id="IPR039797">
    <property type="entry name" value="Pecanex"/>
</dbReference>
<feature type="compositionally biased region" description="Low complexity" evidence="7">
    <location>
        <begin position="731"/>
        <end position="743"/>
    </location>
</feature>
<feature type="compositionally biased region" description="Acidic residues" evidence="7">
    <location>
        <begin position="2335"/>
        <end position="2345"/>
    </location>
</feature>
<comment type="subcellular location">
    <subcellularLocation>
        <location evidence="1 6">Membrane</location>
        <topology evidence="1 6">Multi-pass membrane protein</topology>
    </subcellularLocation>
</comment>
<feature type="transmembrane region" description="Helical" evidence="6">
    <location>
        <begin position="1491"/>
        <end position="1508"/>
    </location>
</feature>
<feature type="compositionally biased region" description="Acidic residues" evidence="7">
    <location>
        <begin position="554"/>
        <end position="596"/>
    </location>
</feature>
<gene>
    <name evidence="9" type="ORF">PVAND_003807</name>
</gene>
<dbReference type="InterPro" id="IPR007735">
    <property type="entry name" value="Pecanex_C"/>
</dbReference>
<name>A0A9J6BW72_POLVA</name>
<feature type="region of interest" description="Disordered" evidence="7">
    <location>
        <begin position="138"/>
        <end position="183"/>
    </location>
</feature>
<feature type="region of interest" description="Disordered" evidence="7">
    <location>
        <begin position="2325"/>
        <end position="2371"/>
    </location>
</feature>
<feature type="region of interest" description="Disordered" evidence="7">
    <location>
        <begin position="532"/>
        <end position="678"/>
    </location>
</feature>
<feature type="transmembrane region" description="Helical" evidence="6">
    <location>
        <begin position="1276"/>
        <end position="1294"/>
    </location>
</feature>
<feature type="compositionally biased region" description="Polar residues" evidence="7">
    <location>
        <begin position="143"/>
        <end position="183"/>
    </location>
</feature>
<dbReference type="PANTHER" id="PTHR12372">
    <property type="entry name" value="PECANEX"/>
    <property type="match status" value="1"/>
</dbReference>
<feature type="transmembrane region" description="Helical" evidence="6">
    <location>
        <begin position="1239"/>
        <end position="1264"/>
    </location>
</feature>
<feature type="compositionally biased region" description="Basic and acidic residues" evidence="7">
    <location>
        <begin position="704"/>
        <end position="728"/>
    </location>
</feature>
<evidence type="ECO:0000313" key="10">
    <source>
        <dbReference type="Proteomes" id="UP001107558"/>
    </source>
</evidence>
<feature type="region of interest" description="Disordered" evidence="7">
    <location>
        <begin position="704"/>
        <end position="758"/>
    </location>
</feature>
<feature type="transmembrane region" description="Helical" evidence="6">
    <location>
        <begin position="6"/>
        <end position="27"/>
    </location>
</feature>
<feature type="compositionally biased region" description="Basic and acidic residues" evidence="7">
    <location>
        <begin position="1890"/>
        <end position="1910"/>
    </location>
</feature>
<feature type="compositionally biased region" description="Low complexity" evidence="7">
    <location>
        <begin position="1338"/>
        <end position="1351"/>
    </location>
</feature>
<reference evidence="9" key="1">
    <citation type="submission" date="2021-03" db="EMBL/GenBank/DDBJ databases">
        <title>Chromosome level genome of the anhydrobiotic midge Polypedilum vanderplanki.</title>
        <authorList>
            <person name="Yoshida Y."/>
            <person name="Kikawada T."/>
            <person name="Gusev O."/>
        </authorList>
    </citation>
    <scope>NUCLEOTIDE SEQUENCE</scope>
    <source>
        <strain evidence="9">NIAS01</strain>
        <tissue evidence="9">Whole body or cell culture</tissue>
    </source>
</reference>
<feature type="compositionally biased region" description="Polar residues" evidence="7">
    <location>
        <begin position="230"/>
        <end position="270"/>
    </location>
</feature>
<sequence>MYFPTTVTIWIIYIVIIFIVMTALKLINLSLHRMYDKARTLSETSLKKMSNGNTSGGGVNGIATNNKIQRETSADEENGIELQILSNVINSGIPPDHSSRTSVEHHSQSDELSCANSAVSVDFPEQLASTIDLKVDVHRKNSSESSDNSDVYQVKKSTTSKGRSSANNNNVKQTKCSSSDNNVKINSIVPDTANSIEIECDASHVSKSESIDLEKSDEALPSVSIKSDGGPSTSIKLHNTASSRRQQYKSLKQKRSASNIHLQQQPSLSSRLHRQVSLDSDKIGMGSILSTDGNHSTNSSQRHFTHHHHHHHHNFHKSSASASTVIHSKSMKNSDSELYLESEGTDYTTKSALQLTGDQNMMISLSQSEKAQHNTPIRRDSSSTMSALQLPTLSGVPSSSGLSKSRRHSNTTNHSSSNRQMPRSLTSMRRIKSAALETSCPSVSNLTPHPISVEVIDGKTIRNPENTVIPPPSKFLSRNAPLNLYPNSSAAVQSTTASSSATTISDMNLLQHVASDLVYPIAEQGDESGVKIAKTSTSCSDESDDDNIVKDNEEICIADEEKEIEMEEEEDDDDMTSNDGDSGLDQEEINLSDSEDCEHNRGSRSPLLDVAIILENEKQQNVSKSKDEKTEKDLNSNSNDNNSNEETNKDSTINKSGSSDWEQTSSKDQLIVKERSASEEKRTRWFDSIDFGFNTTAESIGEISIDKHESEQSKVGQEKKSQKHDENRTLSSSISASQISGRSLGAIPKQHGHHHRSGIALRKLSFGEEQYPTSRMYQRTLSQRSTSDRIPENNAIQSTSTLPGLSLIRYLNNPSIEQHTMLTPQIFLPGYETQASFTSFRPRGLHDSHNHRRLRFLRSSDLNNFSTSHQQPQKQQQPNSSFVIVDAKSPTNDCDMCLDLPDGLPNNSSGNSNAGRLAMAPGSQQNPGFIDSSEFNCFIDDHGHWINLMSDQKAQPGHTISSNISQIQQHHMLSSAFNNNNNNSSMNNNNILQSADFSALSSAQSVDIMQQRNIFNEPQIRPKVYKYKFPIHLCGLKFGKTIKIKMNRLQLLALFDRDQYIYQILLAIVLSTFVAVLGSWVLFKEYYNDIFAFIFCFTIAGSQYSLLKSVQPDASSPIHGFNKTVTYSRPIYFCLLTSFMLICHYAAESLKEEEVQYQQMITEGLGNFTTLSSDSFVRKSTIYGIVIIWRDLFTSVNNFLHWTILSLPVAFSIGLFPQVNTFLMYLCEQIDMHVFGGNAVCNLAAGFLAIFRSILGCLILYGPIFGGLIESNNTQHILVSMFCGMLVPMCYHLSRSSSDFTHLFQLIKSTLLVHSESDDDICVEMENGSSKNDEQESCENSESSNDHNNVSHQPLDDPLPKKLQGTVTARLKNDLVVCTFLGLVFFALHTSTIFKVLQPNLNLVLHIIAIILGMVLHYIIPQMRKHLPCLCVAAPILKSHEHGSFEVNRLSKIMWFEQVYVYLSFIERNILYPLIVISAITADSTDITEKYGYGLGSALIVIASMKALRSAYSDISCQFLILLFSNLFFHYDYAHANETFLLNYFIMSIFYRKISDLLLKLQFVVTYIAPWQITWGSAFHAFAQPFSVPHSAMLFLQTAISAILSTPLNPFLGSAIFITSYARPIKFWERDYNTRRIDHSNTRLSSQLERDLGADDNNLNSIFYEHLTRSLQHSLCGDLLMGRWGNVSQGDCFVLASDYLNCLIHIIELGNGLCTFQIRGLEFRGTYCQQREVEAISEGVEDNDGCCCCSPGHLPHMLSVNAMFSTRWLAWQVIASQYVLEGYSISDNAAVATLQVFEFRKVLISYYVKSIIYYAIKSPKLQQWLESTAIQEALENTLERSFVELDPIFNHNLDDDFDFRVAGISRNSFWAVYSDWIQFCVGKRQQQMQEEKAKKEQMKQEQRKQSEGRRSAQGPSPKTDQPKPVGVAGPSNATEDSSPTTTNSINSSKDSILVSLCLSLTLLARRTLATASHSASSLGVEFFLHGLHSLFKGDFRITSTRDEWVFADMDLLHSVLAPSVRMSLKLHQDHFLAPDDYDDYSALYESIEQNTRELVISHEADPGWRNAVLRGTPNLLALRHVMEDGSDEYRVIRLTKRFLNFRVIKLNRECVRGLWAGQQQELIYLRNRNPERGSIQNAKQALRNIINSSCDQPIGYPIYVSPLTTSYAETNEQLNEIIGGEITLEKIQNKIMGLWHRIRKNVREGCSSGIEAEIGNTGGSCYGNLQTLANSNLSQTAGTLSYGSQSISIGREGSGNRGSLASINNKPTSSTLLAGLLNRDRLEMSERDFVLRERSIGKKTASTNSICKSKRDSFRESVNPSITLTTVGTTKEQETVDDSINEEEVAAGTSEDLKEKKEENEEEDESGETEEKLLIQPTNIAMNKKVIIIDTSQIYDCMNDLIWPNDKLQNATLRSSWRKNRVQQGMVGVVVGCLSPNHAAATSSEVHNILLVKIDDDLCIPISEKGVKEYKPFTSPPLSRHTIIALPPPKNPSVDDQEQDPKDDKDDHVTL</sequence>
<feature type="compositionally biased region" description="Basic and acidic residues" evidence="7">
    <location>
        <begin position="97"/>
        <end position="109"/>
    </location>
</feature>
<dbReference type="GO" id="GO:0005783">
    <property type="term" value="C:endoplasmic reticulum"/>
    <property type="evidence" value="ECO:0007669"/>
    <property type="project" value="TreeGrafter"/>
</dbReference>
<evidence type="ECO:0000259" key="8">
    <source>
        <dbReference type="Pfam" id="PF05041"/>
    </source>
</evidence>
<dbReference type="GO" id="GO:0016020">
    <property type="term" value="C:membrane"/>
    <property type="evidence" value="ECO:0007669"/>
    <property type="project" value="UniProtKB-SubCell"/>
</dbReference>
<feature type="transmembrane region" description="Helical" evidence="6">
    <location>
        <begin position="1515"/>
        <end position="1533"/>
    </location>
</feature>
<dbReference type="OrthoDB" id="10037631at2759"/>
<feature type="region of interest" description="Disordered" evidence="7">
    <location>
        <begin position="391"/>
        <end position="427"/>
    </location>
</feature>
<protein>
    <recommendedName>
        <fullName evidence="6">Pecanex-like protein</fullName>
    </recommendedName>
</protein>
<evidence type="ECO:0000256" key="4">
    <source>
        <dbReference type="ARBA" id="ARBA00022989"/>
    </source>
</evidence>
<keyword evidence="3 6" id="KW-0812">Transmembrane</keyword>
<keyword evidence="4 6" id="KW-1133">Transmembrane helix</keyword>
<feature type="compositionally biased region" description="Low complexity" evidence="7">
    <location>
        <begin position="410"/>
        <end position="419"/>
    </location>
</feature>
<feature type="compositionally biased region" description="Low complexity" evidence="7">
    <location>
        <begin position="635"/>
        <end position="645"/>
    </location>
</feature>
<dbReference type="EMBL" id="JADBJN010000003">
    <property type="protein sequence ID" value="KAG5673787.1"/>
    <property type="molecule type" value="Genomic_DNA"/>
</dbReference>
<feature type="compositionally biased region" description="Polar residues" evidence="7">
    <location>
        <begin position="317"/>
        <end position="329"/>
    </location>
</feature>
<feature type="compositionally biased region" description="Low complexity" evidence="7">
    <location>
        <begin position="393"/>
        <end position="403"/>
    </location>
</feature>
<feature type="compositionally biased region" description="Polar residues" evidence="7">
    <location>
        <begin position="288"/>
        <end position="302"/>
    </location>
</feature>
<feature type="domain" description="Pecanex C-terminal" evidence="8">
    <location>
        <begin position="1947"/>
        <end position="2173"/>
    </location>
</feature>
<feature type="compositionally biased region" description="Basic and acidic residues" evidence="7">
    <location>
        <begin position="2499"/>
        <end position="2511"/>
    </location>
</feature>
<feature type="transmembrane region" description="Helical" evidence="6">
    <location>
        <begin position="1403"/>
        <end position="1420"/>
    </location>
</feature>
<feature type="transmembrane region" description="Helical" evidence="6">
    <location>
        <begin position="1060"/>
        <end position="1083"/>
    </location>
</feature>
<keyword evidence="10" id="KW-1185">Reference proteome</keyword>
<feature type="compositionally biased region" description="Basic and acidic residues" evidence="7">
    <location>
        <begin position="207"/>
        <end position="218"/>
    </location>
</feature>
<dbReference type="GO" id="GO:0007029">
    <property type="term" value="P:endoplasmic reticulum organization"/>
    <property type="evidence" value="ECO:0007669"/>
    <property type="project" value="TreeGrafter"/>
</dbReference>
<evidence type="ECO:0000256" key="5">
    <source>
        <dbReference type="ARBA" id="ARBA00023136"/>
    </source>
</evidence>
<feature type="compositionally biased region" description="Basic residues" evidence="7">
    <location>
        <begin position="303"/>
        <end position="316"/>
    </location>
</feature>
<feature type="compositionally biased region" description="Basic and acidic residues" evidence="7">
    <location>
        <begin position="624"/>
        <end position="634"/>
    </location>
</feature>
<evidence type="ECO:0000256" key="7">
    <source>
        <dbReference type="SAM" id="MobiDB-lite"/>
    </source>
</evidence>
<dbReference type="PANTHER" id="PTHR12372:SF7">
    <property type="entry name" value="PROTEIN PECANEX"/>
    <property type="match status" value="1"/>
</dbReference>
<feature type="transmembrane region" description="Helical" evidence="6">
    <location>
        <begin position="1199"/>
        <end position="1227"/>
    </location>
</feature>
<feature type="transmembrane region" description="Helical" evidence="6">
    <location>
        <begin position="1375"/>
        <end position="1397"/>
    </location>
</feature>
<feature type="transmembrane region" description="Helical" evidence="6">
    <location>
        <begin position="1089"/>
        <end position="1107"/>
    </location>
</feature>
<feature type="region of interest" description="Disordered" evidence="7">
    <location>
        <begin position="1324"/>
        <end position="1360"/>
    </location>
</feature>
<proteinExistence type="inferred from homology"/>
<comment type="caution">
    <text evidence="9">The sequence shown here is derived from an EMBL/GenBank/DDBJ whole genome shotgun (WGS) entry which is preliminary data.</text>
</comment>
<feature type="compositionally biased region" description="Polar residues" evidence="7">
    <location>
        <begin position="653"/>
        <end position="668"/>
    </location>
</feature>
<evidence type="ECO:0000256" key="3">
    <source>
        <dbReference type="ARBA" id="ARBA00022692"/>
    </source>
</evidence>
<evidence type="ECO:0000256" key="2">
    <source>
        <dbReference type="ARBA" id="ARBA00010170"/>
    </source>
</evidence>
<evidence type="ECO:0000256" key="1">
    <source>
        <dbReference type="ARBA" id="ARBA00004141"/>
    </source>
</evidence>
<organism evidence="9 10">
    <name type="scientific">Polypedilum vanderplanki</name>
    <name type="common">Sleeping chironomid midge</name>
    <dbReference type="NCBI Taxonomy" id="319348"/>
    <lineage>
        <taxon>Eukaryota</taxon>
        <taxon>Metazoa</taxon>
        <taxon>Ecdysozoa</taxon>
        <taxon>Arthropoda</taxon>
        <taxon>Hexapoda</taxon>
        <taxon>Insecta</taxon>
        <taxon>Pterygota</taxon>
        <taxon>Neoptera</taxon>
        <taxon>Endopterygota</taxon>
        <taxon>Diptera</taxon>
        <taxon>Nematocera</taxon>
        <taxon>Chironomoidea</taxon>
        <taxon>Chironomidae</taxon>
        <taxon>Chironominae</taxon>
        <taxon>Polypedilum</taxon>
        <taxon>Polypedilum</taxon>
    </lineage>
</organism>
<feature type="region of interest" description="Disordered" evidence="7">
    <location>
        <begin position="91"/>
        <end position="111"/>
    </location>
</feature>
<keyword evidence="5 6" id="KW-0472">Membrane</keyword>
<dbReference type="Proteomes" id="UP001107558">
    <property type="component" value="Chromosome 3"/>
</dbReference>
<dbReference type="Pfam" id="PF05041">
    <property type="entry name" value="Pecanex_C"/>
    <property type="match status" value="1"/>
</dbReference>
<feature type="region of interest" description="Disordered" evidence="7">
    <location>
        <begin position="2478"/>
        <end position="2511"/>
    </location>
</feature>
<comment type="similarity">
    <text evidence="2 6">Belongs to the pecanex family.</text>
</comment>
<feature type="region of interest" description="Disordered" evidence="7">
    <location>
        <begin position="1890"/>
        <end position="1945"/>
    </location>
</feature>
<accession>A0A9J6BW72</accession>
<feature type="transmembrane region" description="Helical" evidence="6">
    <location>
        <begin position="1459"/>
        <end position="1479"/>
    </location>
</feature>
<evidence type="ECO:0000313" key="9">
    <source>
        <dbReference type="EMBL" id="KAG5673787.1"/>
    </source>
</evidence>